<dbReference type="CDD" id="cd00671">
    <property type="entry name" value="ArgRS_core"/>
    <property type="match status" value="1"/>
</dbReference>
<dbReference type="NCBIfam" id="TIGR00456">
    <property type="entry name" value="argS"/>
    <property type="match status" value="1"/>
</dbReference>
<evidence type="ECO:0000259" key="13">
    <source>
        <dbReference type="SMART" id="SM00836"/>
    </source>
</evidence>
<dbReference type="EC" id="6.1.1.19" evidence="11"/>
<dbReference type="InterPro" id="IPR001278">
    <property type="entry name" value="Arg-tRNA-ligase"/>
</dbReference>
<keyword evidence="6 11" id="KW-0547">Nucleotide-binding</keyword>
<evidence type="ECO:0000256" key="6">
    <source>
        <dbReference type="ARBA" id="ARBA00022741"/>
    </source>
</evidence>
<evidence type="ECO:0000256" key="8">
    <source>
        <dbReference type="ARBA" id="ARBA00022917"/>
    </source>
</evidence>
<dbReference type="CDD" id="cd07956">
    <property type="entry name" value="Anticodon_Ia_Arg"/>
    <property type="match status" value="1"/>
</dbReference>
<organism evidence="15 16">
    <name type="scientific">Kryptobacter tengchongensis</name>
    <dbReference type="NCBI Taxonomy" id="1643429"/>
    <lineage>
        <taxon>Bacteria</taxon>
        <taxon>Pseudomonadati</taxon>
        <taxon>Candidatus Kryptoniota</taxon>
        <taxon>Candidatus Kryptobacter</taxon>
    </lineage>
</organism>
<keyword evidence="4 11" id="KW-0963">Cytoplasm</keyword>
<keyword evidence="8 11" id="KW-0648">Protein biosynthesis</keyword>
<dbReference type="Pfam" id="PF05746">
    <property type="entry name" value="DALR_1"/>
    <property type="match status" value="1"/>
</dbReference>
<dbReference type="Gene3D" id="3.40.50.620">
    <property type="entry name" value="HUPs"/>
    <property type="match status" value="1"/>
</dbReference>
<sequence length="549" mass="63159">MPQSAKEYLKEKVKSALQKIGVKLDGIEIVFDKPKNEIFGDFATNIAMLLAKKIGRNPKEIASEILSSLEIEPEYIERVEVAGPGFINFKLTPKFFIQQIREILNQGENYGRINIGNGKKANVEFVSANPTGPLTVGHGRNAVLGDTIANILEWVGFEVTREYYFNNAGRQMRVLADSVRLRYLELLGEKIDYPVEYYQGDYIKDIAKLLIDEYGDSLRNEVDLKIFKEKAEKVIFDDIKKTLKRLGIEFDVFYNEDWLYEKKIWDVISELEKLGYVYEKDGAKWFMATKVGGEQDKVLVKSTGEPTYRLPDIAYHIEKFKRGFDLIIDIFGADHIAEYPDVLRALEVLGYDVSKIKVLIYQFVTLVRDGEVVKMSTRRANYVTLDELIDEVGPDVVRFFFLNRSRDAHLNFDLNLAKKQSEENPVYYLQYAHARIASILRFAKDSGIKIEEIDRANFDLLVEKEEIDLAKLLSSFPEVIEIAYLTLEPLKIINYLNDVAETFHRFYHRHRVVSNDENLTLSRLSLCLAAKIVIANGLKILGISRPERM</sequence>
<comment type="subcellular location">
    <subcellularLocation>
        <location evidence="1 11">Cytoplasm</location>
    </subcellularLocation>
</comment>
<dbReference type="FunFam" id="3.40.50.620:FF:000062">
    <property type="entry name" value="Arginine--tRNA ligase"/>
    <property type="match status" value="1"/>
</dbReference>
<evidence type="ECO:0000256" key="7">
    <source>
        <dbReference type="ARBA" id="ARBA00022840"/>
    </source>
</evidence>
<dbReference type="SUPFAM" id="SSF52374">
    <property type="entry name" value="Nucleotidylyl transferase"/>
    <property type="match status" value="1"/>
</dbReference>
<dbReference type="PANTHER" id="PTHR11956">
    <property type="entry name" value="ARGINYL-TRNA SYNTHETASE"/>
    <property type="match status" value="1"/>
</dbReference>
<dbReference type="EMBL" id="CZVV01000025">
    <property type="protein sequence ID" value="CUS99295.1"/>
    <property type="molecule type" value="Genomic_DNA"/>
</dbReference>
<dbReference type="InterPro" id="IPR001412">
    <property type="entry name" value="aa-tRNA-synth_I_CS"/>
</dbReference>
<reference evidence="15 16" key="1">
    <citation type="submission" date="2015-11" db="EMBL/GenBank/DDBJ databases">
        <authorList>
            <person name="Varghese N."/>
        </authorList>
    </citation>
    <scope>NUCLEOTIDE SEQUENCE [LARGE SCALE GENOMIC DNA]</scope>
    <source>
        <strain evidence="15 16">JGI-25</strain>
    </source>
</reference>
<keyword evidence="5 11" id="KW-0436">Ligase</keyword>
<dbReference type="InterPro" id="IPR014729">
    <property type="entry name" value="Rossmann-like_a/b/a_fold"/>
</dbReference>
<dbReference type="InterPro" id="IPR009080">
    <property type="entry name" value="tRNAsynth_Ia_anticodon-bd"/>
</dbReference>
<keyword evidence="9 11" id="KW-0030">Aminoacyl-tRNA synthetase</keyword>
<dbReference type="PROSITE" id="PS00178">
    <property type="entry name" value="AA_TRNA_LIGASE_I"/>
    <property type="match status" value="1"/>
</dbReference>
<comment type="caution">
    <text evidence="15">The sequence shown here is derived from an EMBL/GenBank/DDBJ whole genome shotgun (WGS) entry which is preliminary data.</text>
</comment>
<dbReference type="InterPro" id="IPR036695">
    <property type="entry name" value="Arg-tRNA-synth_N_sf"/>
</dbReference>
<dbReference type="SUPFAM" id="SSF47323">
    <property type="entry name" value="Anticodon-binding domain of a subclass of class I aminoacyl-tRNA synthetases"/>
    <property type="match status" value="1"/>
</dbReference>
<dbReference type="GO" id="GO:0005524">
    <property type="term" value="F:ATP binding"/>
    <property type="evidence" value="ECO:0007669"/>
    <property type="project" value="UniProtKB-UniRule"/>
</dbReference>
<evidence type="ECO:0000256" key="3">
    <source>
        <dbReference type="ARBA" id="ARBA00011245"/>
    </source>
</evidence>
<dbReference type="FunFam" id="1.10.730.10:FF:000008">
    <property type="entry name" value="Arginine--tRNA ligase"/>
    <property type="match status" value="1"/>
</dbReference>
<dbReference type="FunFam" id="3.30.1360.70:FF:000003">
    <property type="entry name" value="Arginine--tRNA ligase"/>
    <property type="match status" value="1"/>
</dbReference>
<keyword evidence="7 11" id="KW-0067">ATP-binding</keyword>
<gene>
    <name evidence="11" type="primary">argS</name>
    <name evidence="15" type="ORF">JGI25_00550</name>
</gene>
<dbReference type="GO" id="GO:0004814">
    <property type="term" value="F:arginine-tRNA ligase activity"/>
    <property type="evidence" value="ECO:0007669"/>
    <property type="project" value="UniProtKB-UniRule"/>
</dbReference>
<dbReference type="InterPro" id="IPR008909">
    <property type="entry name" value="DALR_anticod-bd"/>
</dbReference>
<feature type="domain" description="Arginyl tRNA synthetase N-terminal" evidence="14">
    <location>
        <begin position="7"/>
        <end position="91"/>
    </location>
</feature>
<proteinExistence type="inferred from homology"/>
<dbReference type="GO" id="GO:0005737">
    <property type="term" value="C:cytoplasm"/>
    <property type="evidence" value="ECO:0007669"/>
    <property type="project" value="UniProtKB-SubCell"/>
</dbReference>
<evidence type="ECO:0000256" key="10">
    <source>
        <dbReference type="ARBA" id="ARBA00049339"/>
    </source>
</evidence>
<protein>
    <recommendedName>
        <fullName evidence="11">Arginine--tRNA ligase</fullName>
        <ecNumber evidence="11">6.1.1.19</ecNumber>
    </recommendedName>
    <alternativeName>
        <fullName evidence="11">Arginyl-tRNA synthetase</fullName>
        <shortName evidence="11">ArgRS</shortName>
    </alternativeName>
</protein>
<evidence type="ECO:0000256" key="1">
    <source>
        <dbReference type="ARBA" id="ARBA00004496"/>
    </source>
</evidence>
<name>A0A916LIT9_KRYT1</name>
<dbReference type="SMART" id="SM00836">
    <property type="entry name" value="DALR_1"/>
    <property type="match status" value="1"/>
</dbReference>
<dbReference type="PRINTS" id="PR01038">
    <property type="entry name" value="TRNASYNTHARG"/>
</dbReference>
<dbReference type="Pfam" id="PF03485">
    <property type="entry name" value="Arg_tRNA_synt_N"/>
    <property type="match status" value="1"/>
</dbReference>
<evidence type="ECO:0000256" key="2">
    <source>
        <dbReference type="ARBA" id="ARBA00005594"/>
    </source>
</evidence>
<feature type="short sequence motif" description="'HIGH' region" evidence="11">
    <location>
        <begin position="128"/>
        <end position="138"/>
    </location>
</feature>
<dbReference type="GO" id="GO:0006420">
    <property type="term" value="P:arginyl-tRNA aminoacylation"/>
    <property type="evidence" value="ECO:0007669"/>
    <property type="project" value="UniProtKB-UniRule"/>
</dbReference>
<evidence type="ECO:0000256" key="12">
    <source>
        <dbReference type="RuleBase" id="RU363038"/>
    </source>
</evidence>
<dbReference type="SMART" id="SM01016">
    <property type="entry name" value="Arg_tRNA_synt_N"/>
    <property type="match status" value="1"/>
</dbReference>
<feature type="domain" description="DALR anticodon binding" evidence="13">
    <location>
        <begin position="429"/>
        <end position="549"/>
    </location>
</feature>
<evidence type="ECO:0000256" key="4">
    <source>
        <dbReference type="ARBA" id="ARBA00022490"/>
    </source>
</evidence>
<dbReference type="InterPro" id="IPR005148">
    <property type="entry name" value="Arg-tRNA-synth_N"/>
</dbReference>
<dbReference type="PANTHER" id="PTHR11956:SF5">
    <property type="entry name" value="ARGININE--TRNA LIGASE, CYTOPLASMIC"/>
    <property type="match status" value="1"/>
</dbReference>
<comment type="catalytic activity">
    <reaction evidence="10 11">
        <text>tRNA(Arg) + L-arginine + ATP = L-arginyl-tRNA(Arg) + AMP + diphosphate</text>
        <dbReference type="Rhea" id="RHEA:20301"/>
        <dbReference type="Rhea" id="RHEA-COMP:9658"/>
        <dbReference type="Rhea" id="RHEA-COMP:9673"/>
        <dbReference type="ChEBI" id="CHEBI:30616"/>
        <dbReference type="ChEBI" id="CHEBI:32682"/>
        <dbReference type="ChEBI" id="CHEBI:33019"/>
        <dbReference type="ChEBI" id="CHEBI:78442"/>
        <dbReference type="ChEBI" id="CHEBI:78513"/>
        <dbReference type="ChEBI" id="CHEBI:456215"/>
        <dbReference type="EC" id="6.1.1.19"/>
    </reaction>
</comment>
<dbReference type="RefSeq" id="WP_072263713.1">
    <property type="nucleotide sequence ID" value="NZ_CZVV01000025.1"/>
</dbReference>
<accession>A0A916LIT9</accession>
<evidence type="ECO:0000256" key="5">
    <source>
        <dbReference type="ARBA" id="ARBA00022598"/>
    </source>
</evidence>
<evidence type="ECO:0000256" key="9">
    <source>
        <dbReference type="ARBA" id="ARBA00023146"/>
    </source>
</evidence>
<dbReference type="AlphaFoldDB" id="A0A916LIT9"/>
<dbReference type="SUPFAM" id="SSF55190">
    <property type="entry name" value="Arginyl-tRNA synthetase (ArgRS), N-terminal 'additional' domain"/>
    <property type="match status" value="1"/>
</dbReference>
<evidence type="ECO:0000313" key="16">
    <source>
        <dbReference type="Proteomes" id="UP000243105"/>
    </source>
</evidence>
<dbReference type="Gene3D" id="1.10.730.10">
    <property type="entry name" value="Isoleucyl-tRNA Synthetase, Domain 1"/>
    <property type="match status" value="1"/>
</dbReference>
<comment type="subunit">
    <text evidence="3 11">Monomer.</text>
</comment>
<dbReference type="Proteomes" id="UP000243105">
    <property type="component" value="Unassembled WGS sequence"/>
</dbReference>
<evidence type="ECO:0000259" key="14">
    <source>
        <dbReference type="SMART" id="SM01016"/>
    </source>
</evidence>
<dbReference type="InterPro" id="IPR035684">
    <property type="entry name" value="ArgRS_core"/>
</dbReference>
<dbReference type="Gene3D" id="3.30.1360.70">
    <property type="entry name" value="Arginyl tRNA synthetase N-terminal domain"/>
    <property type="match status" value="1"/>
</dbReference>
<evidence type="ECO:0000256" key="11">
    <source>
        <dbReference type="HAMAP-Rule" id="MF_00123"/>
    </source>
</evidence>
<dbReference type="Pfam" id="PF00750">
    <property type="entry name" value="tRNA-synt_1d"/>
    <property type="match status" value="1"/>
</dbReference>
<dbReference type="HAMAP" id="MF_00123">
    <property type="entry name" value="Arg_tRNA_synth"/>
    <property type="match status" value="1"/>
</dbReference>
<evidence type="ECO:0000313" key="15">
    <source>
        <dbReference type="EMBL" id="CUS99295.1"/>
    </source>
</evidence>
<comment type="similarity">
    <text evidence="2 11 12">Belongs to the class-I aminoacyl-tRNA synthetase family.</text>
</comment>